<evidence type="ECO:0000259" key="3">
    <source>
        <dbReference type="SMART" id="SM00635"/>
    </source>
</evidence>
<dbReference type="Gene3D" id="3.80.10.10">
    <property type="entry name" value="Ribonuclease Inhibitor"/>
    <property type="match status" value="2"/>
</dbReference>
<dbReference type="PANTHER" id="PTHR45661:SF3">
    <property type="entry name" value="IG-LIKE DOMAIN-CONTAINING PROTEIN"/>
    <property type="match status" value="1"/>
</dbReference>
<dbReference type="Proteomes" id="UP001299235">
    <property type="component" value="Unassembled WGS sequence"/>
</dbReference>
<dbReference type="PANTHER" id="PTHR45661">
    <property type="entry name" value="SURFACE ANTIGEN"/>
    <property type="match status" value="1"/>
</dbReference>
<feature type="domain" description="BIG2" evidence="3">
    <location>
        <begin position="583"/>
        <end position="654"/>
    </location>
</feature>
<feature type="compositionally biased region" description="Basic and acidic residues" evidence="1">
    <location>
        <begin position="684"/>
        <end position="705"/>
    </location>
</feature>
<dbReference type="SMART" id="SM00635">
    <property type="entry name" value="BID_2"/>
    <property type="match status" value="2"/>
</dbReference>
<evidence type="ECO:0000256" key="1">
    <source>
        <dbReference type="SAM" id="MobiDB-lite"/>
    </source>
</evidence>
<feature type="region of interest" description="Disordered" evidence="1">
    <location>
        <begin position="664"/>
        <end position="717"/>
    </location>
</feature>
<dbReference type="InterPro" id="IPR053139">
    <property type="entry name" value="Surface_bspA-like"/>
</dbReference>
<keyword evidence="2" id="KW-0732">Signal</keyword>
<dbReference type="SUPFAM" id="SSF52058">
    <property type="entry name" value="L domain-like"/>
    <property type="match status" value="1"/>
</dbReference>
<dbReference type="EMBL" id="JAJEQE010000041">
    <property type="protein sequence ID" value="MCC2149769.1"/>
    <property type="molecule type" value="Genomic_DNA"/>
</dbReference>
<keyword evidence="5" id="KW-1185">Reference proteome</keyword>
<dbReference type="InterPro" id="IPR003343">
    <property type="entry name" value="Big_2"/>
</dbReference>
<accession>A0ABS8EXU3</accession>
<evidence type="ECO:0000313" key="5">
    <source>
        <dbReference type="Proteomes" id="UP001299235"/>
    </source>
</evidence>
<feature type="domain" description="BIG2" evidence="3">
    <location>
        <begin position="718"/>
        <end position="794"/>
    </location>
</feature>
<organism evidence="4 5">
    <name type="scientific">Hominisplanchenecus faecis</name>
    <dbReference type="NCBI Taxonomy" id="2885351"/>
    <lineage>
        <taxon>Bacteria</taxon>
        <taxon>Bacillati</taxon>
        <taxon>Bacillota</taxon>
        <taxon>Clostridia</taxon>
        <taxon>Lachnospirales</taxon>
        <taxon>Lachnospiraceae</taxon>
        <taxon>Hominisplanchenecus</taxon>
    </lineage>
</organism>
<feature type="compositionally biased region" description="Polar residues" evidence="1">
    <location>
        <begin position="706"/>
        <end position="716"/>
    </location>
</feature>
<name>A0ABS8EXU3_9FIRM</name>
<gene>
    <name evidence="4" type="ORF">LKD42_10975</name>
</gene>
<dbReference type="SUPFAM" id="SSF49373">
    <property type="entry name" value="Invasin/intimin cell-adhesion fragments"/>
    <property type="match status" value="2"/>
</dbReference>
<feature type="chain" id="PRO_5047252856" evidence="2">
    <location>
        <begin position="27"/>
        <end position="796"/>
    </location>
</feature>
<dbReference type="RefSeq" id="WP_248835715.1">
    <property type="nucleotide sequence ID" value="NZ_JAJEQE010000041.1"/>
</dbReference>
<feature type="signal peptide" evidence="2">
    <location>
        <begin position="1"/>
        <end position="26"/>
    </location>
</feature>
<proteinExistence type="predicted"/>
<dbReference type="Gene3D" id="2.60.40.1080">
    <property type="match status" value="2"/>
</dbReference>
<dbReference type="InterPro" id="IPR008964">
    <property type="entry name" value="Invasin/intimin_cell_adhesion"/>
</dbReference>
<evidence type="ECO:0000256" key="2">
    <source>
        <dbReference type="SAM" id="SignalP"/>
    </source>
</evidence>
<sequence length="796" mass="87620">MKRRMIVYICTLILVCMFFKTIPTVAKENTDAINIEKMSENISEKQVRSTIVGSGECGENATWKLDSTGTLTISGTGEMYDYRTPISANLWSGSKMVPWMRDYNGLIKRIVVEEGITKIGDGTFVWAGAEPDNNVVGEVESITLPSTLKSIGYEAFFMVACPYMYIPDRVETVHGEAFMAAKIAEISVGTANITKQAFTSSGVSKVILRNGVTTIGEYAFDGCKNLKEVTFPQSLKIIGRSAFFGCTAIETITIPDSVTQIDPDVFYGCTSLKTAVIRAKIETIGQECFRDCSSLSSVSLPGSLKGIAYGTFQGCSSLVNVDMPEEITYIGAGAFYNCTSLKSIRIPQKVQDIYSQAFGNCLSLTSVDIPASVNNIVLGVGGKLNNFSAFNECENLKSITVNPANQVYKSYDGCIYNANKTELLYCPLGKTEVMIPDTVVSIPNYTFYTTNQNEHLKNIYFYGKAPEIPDDGMQCVTANVYYPEDNNSWNTETKKNYGGNLNWTGWQPDISKYNVTLWQSDFVYDGAEKRPMVLLKYGTKILEEEAYNVVYENNINAGIAHVKITGVGKYKGTATERFVINKAKQNIRINLAKNTIEIGETLQISAEGIGQIQYLSDNTNVASVSSTGSINAKNTGRAVIQITAYGNENYEPQTESIVINVISKDDNKNNTEETDKSDNGANKDNQETDHNKGEMADSNSKKNETETNSNFQQTIAKTTRKITLNRKKLTLKKGKSFKLKVTITPKDSQDKISYKTSNKKIATVSKNGKIKAKKKGTAKITVISGKKKAVCKVKVK</sequence>
<dbReference type="InterPro" id="IPR032675">
    <property type="entry name" value="LRR_dom_sf"/>
</dbReference>
<dbReference type="Pfam" id="PF13306">
    <property type="entry name" value="LRR_5"/>
    <property type="match status" value="3"/>
</dbReference>
<reference evidence="4 5" key="1">
    <citation type="submission" date="2021-10" db="EMBL/GenBank/DDBJ databases">
        <title>Anaerobic single-cell dispensing facilitates the cultivation of human gut bacteria.</title>
        <authorList>
            <person name="Afrizal A."/>
        </authorList>
    </citation>
    <scope>NUCLEOTIDE SEQUENCE [LARGE SCALE GENOMIC DNA]</scope>
    <source>
        <strain evidence="4 5">CLA-AA-H246</strain>
    </source>
</reference>
<dbReference type="Pfam" id="PF02368">
    <property type="entry name" value="Big_2"/>
    <property type="match status" value="2"/>
</dbReference>
<protein>
    <submittedName>
        <fullName evidence="4">Leucine-rich repeat protein</fullName>
    </submittedName>
</protein>
<comment type="caution">
    <text evidence="4">The sequence shown here is derived from an EMBL/GenBank/DDBJ whole genome shotgun (WGS) entry which is preliminary data.</text>
</comment>
<dbReference type="InterPro" id="IPR026906">
    <property type="entry name" value="LRR_5"/>
</dbReference>
<evidence type="ECO:0000313" key="4">
    <source>
        <dbReference type="EMBL" id="MCC2149769.1"/>
    </source>
</evidence>
<feature type="compositionally biased region" description="Basic and acidic residues" evidence="1">
    <location>
        <begin position="664"/>
        <end position="678"/>
    </location>
</feature>